<dbReference type="InterPro" id="IPR020864">
    <property type="entry name" value="MACPF"/>
</dbReference>
<dbReference type="GO" id="GO:0016540">
    <property type="term" value="P:protein autoprocessing"/>
    <property type="evidence" value="ECO:0007669"/>
    <property type="project" value="InterPro"/>
</dbReference>
<dbReference type="Pfam" id="PF01823">
    <property type="entry name" value="MACPF"/>
    <property type="match status" value="1"/>
</dbReference>
<evidence type="ECO:0000313" key="3">
    <source>
        <dbReference type="Proteomes" id="UP000683360"/>
    </source>
</evidence>
<dbReference type="InterPro" id="IPR036844">
    <property type="entry name" value="Hint_dom_sf"/>
</dbReference>
<dbReference type="SMART" id="SM00457">
    <property type="entry name" value="MACPF"/>
    <property type="match status" value="1"/>
</dbReference>
<dbReference type="Proteomes" id="UP000683360">
    <property type="component" value="Unassembled WGS sequence"/>
</dbReference>
<dbReference type="Gene3D" id="3.40.50.300">
    <property type="entry name" value="P-loop containing nucleotide triphosphate hydrolases"/>
    <property type="match status" value="1"/>
</dbReference>
<dbReference type="CDD" id="cd00081">
    <property type="entry name" value="Hint"/>
    <property type="match status" value="1"/>
</dbReference>
<reference evidence="2" key="1">
    <citation type="submission" date="2021-03" db="EMBL/GenBank/DDBJ databases">
        <authorList>
            <person name="Bekaert M."/>
        </authorList>
    </citation>
    <scope>NUCLEOTIDE SEQUENCE</scope>
</reference>
<organism evidence="2 3">
    <name type="scientific">Mytilus edulis</name>
    <name type="common">Blue mussel</name>
    <dbReference type="NCBI Taxonomy" id="6550"/>
    <lineage>
        <taxon>Eukaryota</taxon>
        <taxon>Metazoa</taxon>
        <taxon>Spiralia</taxon>
        <taxon>Lophotrochozoa</taxon>
        <taxon>Mollusca</taxon>
        <taxon>Bivalvia</taxon>
        <taxon>Autobranchia</taxon>
        <taxon>Pteriomorphia</taxon>
        <taxon>Mytilida</taxon>
        <taxon>Mytiloidea</taxon>
        <taxon>Mytilidae</taxon>
        <taxon>Mytilinae</taxon>
        <taxon>Mytilus</taxon>
    </lineage>
</organism>
<dbReference type="EMBL" id="CAJPWZ010002000">
    <property type="protein sequence ID" value="CAG2228715.1"/>
    <property type="molecule type" value="Genomic_DNA"/>
</dbReference>
<proteinExistence type="predicted"/>
<feature type="domain" description="MACPF" evidence="1">
    <location>
        <begin position="419"/>
        <end position="740"/>
    </location>
</feature>
<dbReference type="PROSITE" id="PS51412">
    <property type="entry name" value="MACPF_2"/>
    <property type="match status" value="1"/>
</dbReference>
<dbReference type="AlphaFoldDB" id="A0A8S3TI81"/>
<dbReference type="Pfam" id="PF01079">
    <property type="entry name" value="Hint"/>
    <property type="match status" value="1"/>
</dbReference>
<sequence length="917" mass="104504">MFFIIIHHTTVQSIENCNNDRDNDFDESVDQEECGGTGDGHRRYSEEIGTNDWMSLPENEKQLHDLFLSGKRHPAMKMADTAMRMKRSPNQVFMLLVGLSGSEKSSTVNYLFDKDIVETGDSKSVTHSTTEYILKLVSSEWRIPDLKLSIINTPGFGDTEGLEKDARNIMTIKSFFETHPNIRKNSYPNLVMIVQNIMDNRIGGESSYFVNMLKGLSKVGVVDIENPNVVAVLTHATSIARNPKRWDEKVQKSKDEVKALVRLYLGVIPEIVVQENLPQDNDLERAGDWYILPNGDKQPKMLYQACESILNRVGDKIGHEAMAVAFRPGSNKVVKMGHSVSASEISIEDVLAMRSILLQSIVRVPTSEVGRMLENYKKQKKWKSFDNDILILQVRFRDLHIFKTSDLQNMSLNKLMTKLYPVRITKEMQQILQEVFGLSYEQVAGLNYHVGKGYNIFKDSTTLKSPLAMEDCHNHYGLPANVQLKECSSFEVKFDVVENTNEYVTKRLKELDIQINEFINFKAFNNNFRYGYNKGSSKIQTLSVEHRIRQVIVQEPFKMNEEFITDVKDLPSDYNLKDETSVLKWKAFFDKWGMHVVIGAYIGGSVTCQVKVEDGQSVEDVQVELAKRFSFIQGDTEFDYSKSDTQSTFQEGFSSIHSTSCQWNGGNKDTYTTSLENIYQNDWKAWIKSLEYSPVPLWTSLELYPLFHIATEVSKEKSISMQRALDLALKGEFSYHPPKADNRINTVQSNEAGWCFHEDSVVWLHNGKVKRMKDLTVGDKVLTLTAREMWSKTRNPQHASTVRSGDKLSVLKTSHDSKTVSAATVLSIQTVNGTGVYAPLTYNGRLLVDNVDVSCYSTLNPPQIMGRDLMSSHDLAHVAFLPMRMAFKFGLDINKYEYDDGTGIHGYARWLMKLYWN</sequence>
<dbReference type="SMART" id="SM00305">
    <property type="entry name" value="HintC"/>
    <property type="match status" value="1"/>
</dbReference>
<dbReference type="Gene3D" id="2.170.16.10">
    <property type="entry name" value="Hedgehog/Intein (Hint) domain"/>
    <property type="match status" value="1"/>
</dbReference>
<keyword evidence="3" id="KW-1185">Reference proteome</keyword>
<dbReference type="SUPFAM" id="SSF52540">
    <property type="entry name" value="P-loop containing nucleoside triphosphate hydrolases"/>
    <property type="match status" value="1"/>
</dbReference>
<dbReference type="InterPro" id="IPR003586">
    <property type="entry name" value="Hint_dom_C"/>
</dbReference>
<dbReference type="InterPro" id="IPR027417">
    <property type="entry name" value="P-loop_NTPase"/>
</dbReference>
<accession>A0A8S3TI81</accession>
<name>A0A8S3TI81_MYTED</name>
<dbReference type="PANTHER" id="PTHR11889:SF31">
    <property type="entry name" value="PROTEIN HEDGEHOG"/>
    <property type="match status" value="1"/>
</dbReference>
<dbReference type="InterPro" id="IPR050387">
    <property type="entry name" value="Hedgehog_Signaling"/>
</dbReference>
<protein>
    <recommendedName>
        <fullName evidence="1">MACPF domain-containing protein</fullName>
    </recommendedName>
</protein>
<dbReference type="InterPro" id="IPR001767">
    <property type="entry name" value="Hedgehog_Hint"/>
</dbReference>
<dbReference type="PANTHER" id="PTHR11889">
    <property type="entry name" value="HEDGEHOG"/>
    <property type="match status" value="1"/>
</dbReference>
<dbReference type="SUPFAM" id="SSF51294">
    <property type="entry name" value="Hedgehog/intein (Hint) domain"/>
    <property type="match status" value="1"/>
</dbReference>
<dbReference type="OrthoDB" id="6054784at2759"/>
<gene>
    <name evidence="2" type="ORF">MEDL_41642</name>
</gene>
<comment type="caution">
    <text evidence="2">The sequence shown here is derived from an EMBL/GenBank/DDBJ whole genome shotgun (WGS) entry which is preliminary data.</text>
</comment>
<evidence type="ECO:0000259" key="1">
    <source>
        <dbReference type="PROSITE" id="PS51412"/>
    </source>
</evidence>
<evidence type="ECO:0000313" key="2">
    <source>
        <dbReference type="EMBL" id="CAG2228715.1"/>
    </source>
</evidence>